<dbReference type="EMBL" id="JANAVB010024800">
    <property type="protein sequence ID" value="KAJ6821863.1"/>
    <property type="molecule type" value="Genomic_DNA"/>
</dbReference>
<protein>
    <recommendedName>
        <fullName evidence="9">noroxomaritidine synthase</fullName>
        <ecNumber evidence="9">1.14.19.50</ecNumber>
    </recommendedName>
</protein>
<reference evidence="14" key="1">
    <citation type="journal article" date="2023" name="GigaByte">
        <title>Genome assembly of the bearded iris, Iris pallida Lam.</title>
        <authorList>
            <person name="Bruccoleri R.E."/>
            <person name="Oakeley E.J."/>
            <person name="Faust A.M.E."/>
            <person name="Altorfer M."/>
            <person name="Dessus-Babus S."/>
            <person name="Burckhardt D."/>
            <person name="Oertli M."/>
            <person name="Naumann U."/>
            <person name="Petersen F."/>
            <person name="Wong J."/>
        </authorList>
    </citation>
    <scope>NUCLEOTIDE SEQUENCE</scope>
    <source>
        <strain evidence="14">GSM-AAB239-AS_SAM_17_03QT</strain>
    </source>
</reference>
<evidence type="ECO:0000256" key="1">
    <source>
        <dbReference type="ARBA" id="ARBA00004167"/>
    </source>
</evidence>
<dbReference type="AlphaFoldDB" id="A0AAX6G098"/>
<organism evidence="14 15">
    <name type="scientific">Iris pallida</name>
    <name type="common">Sweet iris</name>
    <dbReference type="NCBI Taxonomy" id="29817"/>
    <lineage>
        <taxon>Eukaryota</taxon>
        <taxon>Viridiplantae</taxon>
        <taxon>Streptophyta</taxon>
        <taxon>Embryophyta</taxon>
        <taxon>Tracheophyta</taxon>
        <taxon>Spermatophyta</taxon>
        <taxon>Magnoliopsida</taxon>
        <taxon>Liliopsida</taxon>
        <taxon>Asparagales</taxon>
        <taxon>Iridaceae</taxon>
        <taxon>Iridoideae</taxon>
        <taxon>Irideae</taxon>
        <taxon>Iris</taxon>
    </lineage>
</organism>
<evidence type="ECO:0000256" key="2">
    <source>
        <dbReference type="ARBA" id="ARBA00010617"/>
    </source>
</evidence>
<sequence length="528" mass="60384">MDDSSMSNTAANCVRPAAAAMAAAAVVILSLCSTFVFLKYWGGGRKKRRHPIGATIYHQILHFRELHHFHTDLSAKHRTFNLVSPWRNYIYTVDPVLVEHVLRTNFSNYGKGPYNYENLKDLLGDGIFAVDGEKWRHQRKLASHEFSTKVLRDFSSGVFKENAAKLALVISKAARSQQTMDIQDLFMKSTLDSIFQVGFGVKLDSLSGSNKEGNCFAKAFDVASDMILWRYIDIFWKVKKYLGIGSEAELKKNIKVIDDFIYKVICSKTESLSDQLNDTMKRDDILSRFLIESTKDPVNMNNQYLRDIILNFVIAGRDTSAVTLSWFLYMLCKHPSIEERILNEVKNATGVEVDTENVKDFIASLTEEALEKMQYLHAALTETLRLFPAVPEDPKICFSDDRLPDGCEIKKGDVVCYLPYSMGRMKFLWGEDAEVFRPERWLNENGTFQPDNPFKFTAFQAGPRICLGKEFAYRQMKIVAAVLVHFFTFKLSGEKQEVKYQTTLTLRIDQGLHLVAYQRKPRAHKADE</sequence>
<keyword evidence="7 12" id="KW-0408">Iron</keyword>
<evidence type="ECO:0000256" key="12">
    <source>
        <dbReference type="PIRSR" id="PIRSR602401-1"/>
    </source>
</evidence>
<keyword evidence="6" id="KW-0560">Oxidoreductase</keyword>
<evidence type="ECO:0000256" key="3">
    <source>
        <dbReference type="ARBA" id="ARBA00022692"/>
    </source>
</evidence>
<keyword evidence="15" id="KW-1185">Reference proteome</keyword>
<keyword evidence="5 13" id="KW-1133">Transmembrane helix</keyword>
<dbReference type="GO" id="GO:0004497">
    <property type="term" value="F:monooxygenase activity"/>
    <property type="evidence" value="ECO:0007669"/>
    <property type="project" value="InterPro"/>
</dbReference>
<comment type="caution">
    <text evidence="14">The sequence shown here is derived from an EMBL/GenBank/DDBJ whole genome shotgun (WGS) entry which is preliminary data.</text>
</comment>
<comment type="catalytic activity">
    <reaction evidence="11">
        <text>4'-O-methylnorbelladine + reduced [NADPH--hemoprotein reductase] + O2 = (10bR,4aS)-noroxomaritidine + oxidized [NADPH--hemoprotein reductase] + 2 H2O + H(+)</text>
        <dbReference type="Rhea" id="RHEA:51260"/>
        <dbReference type="Rhea" id="RHEA-COMP:11964"/>
        <dbReference type="Rhea" id="RHEA-COMP:11965"/>
        <dbReference type="ChEBI" id="CHEBI:15377"/>
        <dbReference type="ChEBI" id="CHEBI:15378"/>
        <dbReference type="ChEBI" id="CHEBI:15379"/>
        <dbReference type="ChEBI" id="CHEBI:57618"/>
        <dbReference type="ChEBI" id="CHEBI:58210"/>
        <dbReference type="ChEBI" id="CHEBI:133993"/>
        <dbReference type="ChEBI" id="CHEBI:133995"/>
        <dbReference type="EC" id="1.14.19.50"/>
    </reaction>
</comment>
<keyword evidence="8 13" id="KW-0472">Membrane</keyword>
<name>A0AAX6G098_IRIPA</name>
<dbReference type="Pfam" id="PF00067">
    <property type="entry name" value="p450"/>
    <property type="match status" value="1"/>
</dbReference>
<evidence type="ECO:0000256" key="11">
    <source>
        <dbReference type="ARBA" id="ARBA00049170"/>
    </source>
</evidence>
<comment type="subcellular location">
    <subcellularLocation>
        <location evidence="1">Membrane</location>
        <topology evidence="1">Single-pass membrane protein</topology>
    </subcellularLocation>
</comment>
<accession>A0AAX6G098</accession>
<keyword evidence="12" id="KW-0349">Heme</keyword>
<dbReference type="InterPro" id="IPR036396">
    <property type="entry name" value="Cyt_P450_sf"/>
</dbReference>
<evidence type="ECO:0000256" key="7">
    <source>
        <dbReference type="ARBA" id="ARBA00023004"/>
    </source>
</evidence>
<evidence type="ECO:0000313" key="15">
    <source>
        <dbReference type="Proteomes" id="UP001140949"/>
    </source>
</evidence>
<dbReference type="InterPro" id="IPR002401">
    <property type="entry name" value="Cyt_P450_E_grp-I"/>
</dbReference>
<proteinExistence type="inferred from homology"/>
<dbReference type="Gene3D" id="1.10.630.10">
    <property type="entry name" value="Cytochrome P450"/>
    <property type="match status" value="1"/>
</dbReference>
<evidence type="ECO:0000313" key="14">
    <source>
        <dbReference type="EMBL" id="KAJ6821863.1"/>
    </source>
</evidence>
<evidence type="ECO:0000256" key="13">
    <source>
        <dbReference type="SAM" id="Phobius"/>
    </source>
</evidence>
<dbReference type="GO" id="GO:0005506">
    <property type="term" value="F:iron ion binding"/>
    <property type="evidence" value="ECO:0007669"/>
    <property type="project" value="InterPro"/>
</dbReference>
<dbReference type="GO" id="GO:0020037">
    <property type="term" value="F:heme binding"/>
    <property type="evidence" value="ECO:0007669"/>
    <property type="project" value="InterPro"/>
</dbReference>
<evidence type="ECO:0000256" key="6">
    <source>
        <dbReference type="ARBA" id="ARBA00023002"/>
    </source>
</evidence>
<dbReference type="SUPFAM" id="SSF48264">
    <property type="entry name" value="Cytochrome P450"/>
    <property type="match status" value="1"/>
</dbReference>
<evidence type="ECO:0000256" key="10">
    <source>
        <dbReference type="ARBA" id="ARBA00048529"/>
    </source>
</evidence>
<feature type="transmembrane region" description="Helical" evidence="13">
    <location>
        <begin position="20"/>
        <end position="41"/>
    </location>
</feature>
<feature type="binding site" description="axial binding residue" evidence="12">
    <location>
        <position position="466"/>
    </location>
    <ligand>
        <name>heme</name>
        <dbReference type="ChEBI" id="CHEBI:30413"/>
    </ligand>
    <ligandPart>
        <name>Fe</name>
        <dbReference type="ChEBI" id="CHEBI:18248"/>
    </ligandPart>
</feature>
<comment type="cofactor">
    <cofactor evidence="12">
        <name>heme</name>
        <dbReference type="ChEBI" id="CHEBI:30413"/>
    </cofactor>
</comment>
<keyword evidence="4 12" id="KW-0479">Metal-binding</keyword>
<reference evidence="14" key="2">
    <citation type="submission" date="2023-04" db="EMBL/GenBank/DDBJ databases">
        <authorList>
            <person name="Bruccoleri R.E."/>
            <person name="Oakeley E.J."/>
            <person name="Faust A.-M."/>
            <person name="Dessus-Babus S."/>
            <person name="Altorfer M."/>
            <person name="Burckhardt D."/>
            <person name="Oertli M."/>
            <person name="Naumann U."/>
            <person name="Petersen F."/>
            <person name="Wong J."/>
        </authorList>
    </citation>
    <scope>NUCLEOTIDE SEQUENCE</scope>
    <source>
        <strain evidence="14">GSM-AAB239-AS_SAM_17_03QT</strain>
        <tissue evidence="14">Leaf</tissue>
    </source>
</reference>
<dbReference type="InterPro" id="IPR001128">
    <property type="entry name" value="Cyt_P450"/>
</dbReference>
<comment type="catalytic activity">
    <reaction evidence="10">
        <text>4'-O-methylnorbelladine + reduced [NADPH--hemoprotein reductase] + O2 = (10bS,4aR)-noroxomaritidine + oxidized [NADPH--hemoprotein reductase] + 2 H2O + H(+)</text>
        <dbReference type="Rhea" id="RHEA:51264"/>
        <dbReference type="Rhea" id="RHEA-COMP:11964"/>
        <dbReference type="Rhea" id="RHEA-COMP:11965"/>
        <dbReference type="ChEBI" id="CHEBI:15377"/>
        <dbReference type="ChEBI" id="CHEBI:15378"/>
        <dbReference type="ChEBI" id="CHEBI:15379"/>
        <dbReference type="ChEBI" id="CHEBI:57618"/>
        <dbReference type="ChEBI" id="CHEBI:58210"/>
        <dbReference type="ChEBI" id="CHEBI:133993"/>
        <dbReference type="ChEBI" id="CHEBI:133996"/>
        <dbReference type="EC" id="1.14.19.50"/>
    </reaction>
</comment>
<evidence type="ECO:0000256" key="4">
    <source>
        <dbReference type="ARBA" id="ARBA00022723"/>
    </source>
</evidence>
<dbReference type="Proteomes" id="UP001140949">
    <property type="component" value="Unassembled WGS sequence"/>
</dbReference>
<dbReference type="PANTHER" id="PTHR24296">
    <property type="entry name" value="CYTOCHROME P450"/>
    <property type="match status" value="1"/>
</dbReference>
<evidence type="ECO:0000256" key="8">
    <source>
        <dbReference type="ARBA" id="ARBA00023136"/>
    </source>
</evidence>
<dbReference type="CDD" id="cd11064">
    <property type="entry name" value="CYP86A"/>
    <property type="match status" value="1"/>
</dbReference>
<dbReference type="PRINTS" id="PR00385">
    <property type="entry name" value="P450"/>
</dbReference>
<dbReference type="EC" id="1.14.19.50" evidence="9"/>
<dbReference type="GO" id="GO:0016705">
    <property type="term" value="F:oxidoreductase activity, acting on paired donors, with incorporation or reduction of molecular oxygen"/>
    <property type="evidence" value="ECO:0007669"/>
    <property type="project" value="InterPro"/>
</dbReference>
<evidence type="ECO:0000256" key="5">
    <source>
        <dbReference type="ARBA" id="ARBA00022989"/>
    </source>
</evidence>
<keyword evidence="3 13" id="KW-0812">Transmembrane</keyword>
<gene>
    <name evidence="14" type="ORF">M6B38_130800</name>
</gene>
<dbReference type="PRINTS" id="PR00463">
    <property type="entry name" value="EP450I"/>
</dbReference>
<comment type="similarity">
    <text evidence="2">Belongs to the cytochrome P450 family.</text>
</comment>
<evidence type="ECO:0000256" key="9">
    <source>
        <dbReference type="ARBA" id="ARBA00039071"/>
    </source>
</evidence>
<dbReference type="GO" id="GO:0016020">
    <property type="term" value="C:membrane"/>
    <property type="evidence" value="ECO:0007669"/>
    <property type="project" value="UniProtKB-SubCell"/>
</dbReference>